<keyword evidence="5 8" id="KW-0812">Transmembrane</keyword>
<name>A0A6A8GJV5_9EURY</name>
<dbReference type="CDD" id="cd06261">
    <property type="entry name" value="TM_PBP2"/>
    <property type="match status" value="1"/>
</dbReference>
<feature type="transmembrane region" description="Helical" evidence="8">
    <location>
        <begin position="158"/>
        <end position="180"/>
    </location>
</feature>
<feature type="transmembrane region" description="Helical" evidence="8">
    <location>
        <begin position="200"/>
        <end position="225"/>
    </location>
</feature>
<dbReference type="PROSITE" id="PS50928">
    <property type="entry name" value="ABC_TM1"/>
    <property type="match status" value="1"/>
</dbReference>
<feature type="transmembrane region" description="Helical" evidence="8">
    <location>
        <begin position="128"/>
        <end position="146"/>
    </location>
</feature>
<dbReference type="GO" id="GO:0055085">
    <property type="term" value="P:transmembrane transport"/>
    <property type="evidence" value="ECO:0007669"/>
    <property type="project" value="InterPro"/>
</dbReference>
<evidence type="ECO:0000313" key="11">
    <source>
        <dbReference type="Proteomes" id="UP000439022"/>
    </source>
</evidence>
<evidence type="ECO:0000256" key="7">
    <source>
        <dbReference type="ARBA" id="ARBA00023136"/>
    </source>
</evidence>
<dbReference type="RefSeq" id="WP_151164562.1">
    <property type="nucleotide sequence ID" value="NZ_WKJO01000002.1"/>
</dbReference>
<dbReference type="PANTHER" id="PTHR42929">
    <property type="entry name" value="INNER MEMBRANE ABC TRANSPORTER PERMEASE PROTEIN YDCU-RELATED-RELATED"/>
    <property type="match status" value="1"/>
</dbReference>
<evidence type="ECO:0000259" key="9">
    <source>
        <dbReference type="PROSITE" id="PS50928"/>
    </source>
</evidence>
<evidence type="ECO:0000256" key="6">
    <source>
        <dbReference type="ARBA" id="ARBA00022989"/>
    </source>
</evidence>
<comment type="subcellular location">
    <subcellularLocation>
        <location evidence="1 8">Cell membrane</location>
        <topology evidence="1 8">Multi-pass membrane protein</topology>
    </subcellularLocation>
</comment>
<comment type="similarity">
    <text evidence="2">Belongs to the binding-protein-dependent transport system permease family. CysTW subfamily.</text>
</comment>
<feature type="transmembrane region" description="Helical" evidence="8">
    <location>
        <begin position="303"/>
        <end position="326"/>
    </location>
</feature>
<keyword evidence="4" id="KW-1003">Cell membrane</keyword>
<evidence type="ECO:0000256" key="4">
    <source>
        <dbReference type="ARBA" id="ARBA00022475"/>
    </source>
</evidence>
<protein>
    <submittedName>
        <fullName evidence="10">ABC transporter permease subunit</fullName>
    </submittedName>
</protein>
<accession>A0A6A8GJV5</accession>
<keyword evidence="11" id="KW-1185">Reference proteome</keyword>
<keyword evidence="7 8" id="KW-0472">Membrane</keyword>
<dbReference type="Pfam" id="PF00528">
    <property type="entry name" value="BPD_transp_1"/>
    <property type="match status" value="1"/>
</dbReference>
<evidence type="ECO:0000256" key="5">
    <source>
        <dbReference type="ARBA" id="ARBA00022692"/>
    </source>
</evidence>
<dbReference type="SUPFAM" id="SSF161098">
    <property type="entry name" value="MetI-like"/>
    <property type="match status" value="1"/>
</dbReference>
<dbReference type="InterPro" id="IPR035906">
    <property type="entry name" value="MetI-like_sf"/>
</dbReference>
<organism evidence="10 11">
    <name type="scientific">Haloferax litoreum</name>
    <dbReference type="NCBI Taxonomy" id="2666140"/>
    <lineage>
        <taxon>Archaea</taxon>
        <taxon>Methanobacteriati</taxon>
        <taxon>Methanobacteriota</taxon>
        <taxon>Stenosarchaea group</taxon>
        <taxon>Halobacteria</taxon>
        <taxon>Halobacteriales</taxon>
        <taxon>Haloferacaceae</taxon>
        <taxon>Haloferax</taxon>
    </lineage>
</organism>
<evidence type="ECO:0000256" key="3">
    <source>
        <dbReference type="ARBA" id="ARBA00022448"/>
    </source>
</evidence>
<dbReference type="EMBL" id="WKJO01000002">
    <property type="protein sequence ID" value="MRX23558.1"/>
    <property type="molecule type" value="Genomic_DNA"/>
</dbReference>
<gene>
    <name evidence="10" type="ORF">GJR96_16555</name>
</gene>
<dbReference type="Proteomes" id="UP000439022">
    <property type="component" value="Unassembled WGS sequence"/>
</dbReference>
<dbReference type="Gene3D" id="1.10.3720.10">
    <property type="entry name" value="MetI-like"/>
    <property type="match status" value="1"/>
</dbReference>
<evidence type="ECO:0000256" key="8">
    <source>
        <dbReference type="RuleBase" id="RU363032"/>
    </source>
</evidence>
<dbReference type="InterPro" id="IPR000515">
    <property type="entry name" value="MetI-like"/>
</dbReference>
<keyword evidence="6 8" id="KW-1133">Transmembrane helix</keyword>
<feature type="transmembrane region" description="Helical" evidence="8">
    <location>
        <begin position="52"/>
        <end position="77"/>
    </location>
</feature>
<evidence type="ECO:0000256" key="2">
    <source>
        <dbReference type="ARBA" id="ARBA00007069"/>
    </source>
</evidence>
<keyword evidence="3 8" id="KW-0813">Transport</keyword>
<feature type="transmembrane region" description="Helical" evidence="8">
    <location>
        <begin position="262"/>
        <end position="283"/>
    </location>
</feature>
<comment type="caution">
    <text evidence="10">The sequence shown here is derived from an EMBL/GenBank/DDBJ whole genome shotgun (WGS) entry which is preliminary data.</text>
</comment>
<dbReference type="AlphaFoldDB" id="A0A6A8GJV5"/>
<dbReference type="GO" id="GO:0005886">
    <property type="term" value="C:plasma membrane"/>
    <property type="evidence" value="ECO:0007669"/>
    <property type="project" value="UniProtKB-SubCell"/>
</dbReference>
<sequence>MSGEQKSSSTDLWSSSFEAEDMRERVFGLRTALLRSSPVMGVFDRIKRNERILATAQAGFGLGWMLFFLFAPLLYIVTLSFWQRGAGGVIIQEFTLSNYEFILTQNVELASLTFKNLYLTILFQSVKYGVFVTIGTLLLGYVPAYFLGRTVSKWKAAFLLLVVLPFWVPLIIRYYAWILVLGNKGLLVSMLGWFGIEIGGFLYTEMAVISGLTQALLPFMILPIYNSVNEIDSSLIESAKTMGATPLRTFYEVTLPLTMPGISAGVILVFILSVGSYMAPALLGAPSNTMVANLIESTFGQNLNWPLASAMGVVYLLVLFTIISVFNRFVGLDDVFGGDAE</sequence>
<reference evidence="10 11" key="1">
    <citation type="submission" date="2019-11" db="EMBL/GenBank/DDBJ databases">
        <title>Whole genome sequence of Haloferax sp. MBLA0076.</title>
        <authorList>
            <person name="Seo M.-J."/>
            <person name="Cho E.-S."/>
        </authorList>
    </citation>
    <scope>NUCLEOTIDE SEQUENCE [LARGE SCALE GENOMIC DNA]</scope>
    <source>
        <strain evidence="10 11">MBLA0076</strain>
    </source>
</reference>
<evidence type="ECO:0000313" key="10">
    <source>
        <dbReference type="EMBL" id="MRX23558.1"/>
    </source>
</evidence>
<dbReference type="PANTHER" id="PTHR42929:SF1">
    <property type="entry name" value="INNER MEMBRANE ABC TRANSPORTER PERMEASE PROTEIN YDCU-RELATED"/>
    <property type="match status" value="1"/>
</dbReference>
<proteinExistence type="inferred from homology"/>
<feature type="domain" description="ABC transmembrane type-1" evidence="9">
    <location>
        <begin position="122"/>
        <end position="326"/>
    </location>
</feature>
<evidence type="ECO:0000256" key="1">
    <source>
        <dbReference type="ARBA" id="ARBA00004651"/>
    </source>
</evidence>